<name>A0ABP3CMG0_9PSEU</name>
<keyword evidence="1" id="KW-0812">Transmembrane</keyword>
<organism evidence="2 3">
    <name type="scientific">Saccharothrix mutabilis subsp. mutabilis</name>
    <dbReference type="NCBI Taxonomy" id="66855"/>
    <lineage>
        <taxon>Bacteria</taxon>
        <taxon>Bacillati</taxon>
        <taxon>Actinomycetota</taxon>
        <taxon>Actinomycetes</taxon>
        <taxon>Pseudonocardiales</taxon>
        <taxon>Pseudonocardiaceae</taxon>
        <taxon>Saccharothrix</taxon>
    </lineage>
</organism>
<sequence>MVSVGLLSTLWEYGPLVGAGVLAVVTGWTRSVRLGAATAAFLVAALVGDQPFPAVVALAGALLLAAHDVHARRPGEWFGLLAIGVGVLVAFLGAEWQAFPLVLEDSSADITFYAVHVERSASTVFAGGTSMSDWALSVVVALVVAVGLALWAWRARSLMVLATASGYLAAAWYVQPEVSAPGMQFLSQRQFEAALATADAAVRPEVVLLAGAAVAFAVAHGRRDWVPLAVVGPLSTLWEYGVAVGTPVLLVLAWRWRSTRLAGAAAAFAVAGLVGTQPVPALVALAGVVVIAAHDLHARRPGVWFPLLVVGTGLFLVAANWFAAAGTETSGWFAYMPLTPTPDFHMGWVDGRVRELPPWWFSVDPLVVFYPSALVLAGAAVALVLRDRRTRTL</sequence>
<keyword evidence="1" id="KW-0472">Membrane</keyword>
<evidence type="ECO:0000313" key="3">
    <source>
        <dbReference type="Proteomes" id="UP001500416"/>
    </source>
</evidence>
<reference evidence="3" key="1">
    <citation type="journal article" date="2019" name="Int. J. Syst. Evol. Microbiol.">
        <title>The Global Catalogue of Microorganisms (GCM) 10K type strain sequencing project: providing services to taxonomists for standard genome sequencing and annotation.</title>
        <authorList>
            <consortium name="The Broad Institute Genomics Platform"/>
            <consortium name="The Broad Institute Genome Sequencing Center for Infectious Disease"/>
            <person name="Wu L."/>
            <person name="Ma J."/>
        </authorList>
    </citation>
    <scope>NUCLEOTIDE SEQUENCE [LARGE SCALE GENOMIC DNA]</scope>
    <source>
        <strain evidence="3">JCM 3380</strain>
    </source>
</reference>
<feature type="transmembrane region" description="Helical" evidence="1">
    <location>
        <begin position="225"/>
        <end position="254"/>
    </location>
</feature>
<accession>A0ABP3CMG0</accession>
<feature type="transmembrane region" description="Helical" evidence="1">
    <location>
        <begin position="134"/>
        <end position="153"/>
    </location>
</feature>
<keyword evidence="1" id="KW-1133">Transmembrane helix</keyword>
<feature type="transmembrane region" description="Helical" evidence="1">
    <location>
        <begin position="367"/>
        <end position="385"/>
    </location>
</feature>
<feature type="transmembrane region" description="Helical" evidence="1">
    <location>
        <begin position="77"/>
        <end position="99"/>
    </location>
</feature>
<dbReference type="EMBL" id="BAAABU010000001">
    <property type="protein sequence ID" value="GAA0210300.1"/>
    <property type="molecule type" value="Genomic_DNA"/>
</dbReference>
<evidence type="ECO:0000313" key="2">
    <source>
        <dbReference type="EMBL" id="GAA0210300.1"/>
    </source>
</evidence>
<protein>
    <submittedName>
        <fullName evidence="2">Uncharacterized protein</fullName>
    </submittedName>
</protein>
<feature type="transmembrane region" description="Helical" evidence="1">
    <location>
        <begin position="158"/>
        <end position="174"/>
    </location>
</feature>
<dbReference type="Proteomes" id="UP001500416">
    <property type="component" value="Unassembled WGS sequence"/>
</dbReference>
<evidence type="ECO:0000256" key="1">
    <source>
        <dbReference type="SAM" id="Phobius"/>
    </source>
</evidence>
<keyword evidence="3" id="KW-1185">Reference proteome</keyword>
<proteinExistence type="predicted"/>
<feature type="transmembrane region" description="Helical" evidence="1">
    <location>
        <begin position="194"/>
        <end position="218"/>
    </location>
</feature>
<feature type="transmembrane region" description="Helical" evidence="1">
    <location>
        <begin position="266"/>
        <end position="291"/>
    </location>
</feature>
<gene>
    <name evidence="2" type="ORF">GCM10010492_05120</name>
</gene>
<feature type="transmembrane region" description="Helical" evidence="1">
    <location>
        <begin position="303"/>
        <end position="323"/>
    </location>
</feature>
<feature type="transmembrane region" description="Helical" evidence="1">
    <location>
        <begin position="39"/>
        <end position="65"/>
    </location>
</feature>
<comment type="caution">
    <text evidence="2">The sequence shown here is derived from an EMBL/GenBank/DDBJ whole genome shotgun (WGS) entry which is preliminary data.</text>
</comment>